<gene>
    <name evidence="1" type="ORF">F387_01195</name>
</gene>
<dbReference type="Proteomes" id="UP000011617">
    <property type="component" value="Unassembled WGS sequence"/>
</dbReference>
<name>L8Y0K1_9GAMM</name>
<sequence>MGVLDEYIKMGGLRGKAQELLERAILDENRDDEFNAIAKLIKTNDIPLDNILFDAVNAYNECDEEIKTLNEEIKPLDEKQRYLILLILTIQENNQGDNDFIFKGVNIMVKAARQNKIRLKIAHDCNGNPQTTLEMIEKFSGSKLHQDAPFDFINEAMIIGGIIQGKSDKANAGRQKGKKEKDQLRAEWDAWKGNKVNIGNFINAYIEKNGGWKEDGKRANGHSDKTLRKWVNEFKKEK</sequence>
<evidence type="ECO:0000313" key="2">
    <source>
        <dbReference type="Proteomes" id="UP000011617"/>
    </source>
</evidence>
<dbReference type="AlphaFoldDB" id="L8Y0K1"/>
<comment type="caution">
    <text evidence="1">The sequence shown here is derived from an EMBL/GenBank/DDBJ whole genome shotgun (WGS) entry which is preliminary data.</text>
</comment>
<protein>
    <submittedName>
        <fullName evidence="1">Uncharacterized protein</fullName>
    </submittedName>
</protein>
<keyword evidence="2" id="KW-1185">Reference proteome</keyword>
<dbReference type="EMBL" id="AOBV01000004">
    <property type="protein sequence ID" value="ELV08594.1"/>
    <property type="molecule type" value="Genomic_DNA"/>
</dbReference>
<accession>L8Y0K1</accession>
<dbReference type="HOGENOM" id="CLU_1165442_0_0_6"/>
<dbReference type="RefSeq" id="WP_008315163.1">
    <property type="nucleotide sequence ID" value="NZ_KB372778.1"/>
</dbReference>
<evidence type="ECO:0000313" key="1">
    <source>
        <dbReference type="EMBL" id="ELV08594.1"/>
    </source>
</evidence>
<organism evidence="1 2">
    <name type="scientific">Wohlfahrtiimonas chitiniclastica SH04</name>
    <dbReference type="NCBI Taxonomy" id="1261130"/>
    <lineage>
        <taxon>Bacteria</taxon>
        <taxon>Pseudomonadati</taxon>
        <taxon>Pseudomonadota</taxon>
        <taxon>Gammaproteobacteria</taxon>
        <taxon>Cardiobacteriales</taxon>
        <taxon>Ignatzschineriaceae</taxon>
        <taxon>Wohlfahrtiimonas</taxon>
    </lineage>
</organism>
<proteinExistence type="predicted"/>
<dbReference type="PATRIC" id="fig|1261130.3.peg.676"/>
<reference evidence="1 2" key="1">
    <citation type="journal article" date="2013" name="Genome Announc.">
        <title>Complete Genome Sequence of Wohlfahrtiimonas chitiniclastica Strain SH04, Isolated from Chrysomya megacephala Collected from Pudong International Airport in China.</title>
        <authorList>
            <person name="Cao X.M."/>
            <person name="Chen T."/>
            <person name="Xu L.Z."/>
            <person name="Yao L.S."/>
            <person name="Qi J."/>
            <person name="Zhang X.L."/>
            <person name="Yan Q.L."/>
            <person name="Deng Y.H."/>
            <person name="Guo T.Y."/>
            <person name="Wang J."/>
            <person name="Hu K.X."/>
            <person name="Xu B.L."/>
        </authorList>
    </citation>
    <scope>NUCLEOTIDE SEQUENCE [LARGE SCALE GENOMIC DNA]</scope>
    <source>
        <strain evidence="1 2">SH04</strain>
    </source>
</reference>